<dbReference type="Proteomes" id="UP000006546">
    <property type="component" value="Chromosome"/>
</dbReference>
<keyword evidence="4 10" id="KW-1003">Cell membrane</keyword>
<dbReference type="eggNOG" id="COG1314">
    <property type="taxonomic scope" value="Bacteria"/>
</dbReference>
<dbReference type="GO" id="GO:0005886">
    <property type="term" value="C:plasma membrane"/>
    <property type="evidence" value="ECO:0007669"/>
    <property type="project" value="UniProtKB-SubCell"/>
</dbReference>
<keyword evidence="3 10" id="KW-0813">Transport</keyword>
<evidence type="ECO:0000313" key="12">
    <source>
        <dbReference type="Proteomes" id="UP000006546"/>
    </source>
</evidence>
<reference evidence="12" key="1">
    <citation type="submission" date="2011-04" db="EMBL/GenBank/DDBJ databases">
        <title>The complete genome of Treponema brennaborense DSM 12168.</title>
        <authorList>
            <person name="Lucas S."/>
            <person name="Han J."/>
            <person name="Lapidus A."/>
            <person name="Bruce D."/>
            <person name="Goodwin L."/>
            <person name="Pitluck S."/>
            <person name="Peters L."/>
            <person name="Kyrpides N."/>
            <person name="Mavromatis K."/>
            <person name="Ivanova N."/>
            <person name="Mikhailova N."/>
            <person name="Pagani I."/>
            <person name="Teshima H."/>
            <person name="Detter J.C."/>
            <person name="Tapia R."/>
            <person name="Han C."/>
            <person name="Land M."/>
            <person name="Hauser L."/>
            <person name="Markowitz V."/>
            <person name="Cheng J.-F."/>
            <person name="Hugenholtz P."/>
            <person name="Woyke T."/>
            <person name="Wu D."/>
            <person name="Gronow S."/>
            <person name="Wellnitz S."/>
            <person name="Brambilla E."/>
            <person name="Klenk H.-P."/>
            <person name="Eisen J.A."/>
        </authorList>
    </citation>
    <scope>NUCLEOTIDE SEQUENCE [LARGE SCALE GENOMIC DNA]</scope>
    <source>
        <strain evidence="12">DSM 12168 / CIP 105900 / DD5/3</strain>
    </source>
</reference>
<feature type="transmembrane region" description="Helical" evidence="10">
    <location>
        <begin position="56"/>
        <end position="74"/>
    </location>
</feature>
<comment type="subcellular location">
    <subcellularLocation>
        <location evidence="1 10">Cell membrane</location>
        <topology evidence="1 10">Multi-pass membrane protein</topology>
    </subcellularLocation>
</comment>
<dbReference type="RefSeq" id="WP_013758833.1">
    <property type="nucleotide sequence ID" value="NC_015500.1"/>
</dbReference>
<proteinExistence type="inferred from homology"/>
<evidence type="ECO:0000313" key="11">
    <source>
        <dbReference type="EMBL" id="AEE17128.1"/>
    </source>
</evidence>
<keyword evidence="7 10" id="KW-1133">Transmembrane helix</keyword>
<evidence type="ECO:0000256" key="7">
    <source>
        <dbReference type="ARBA" id="ARBA00022989"/>
    </source>
</evidence>
<comment type="function">
    <text evidence="10">Involved in protein export. Participates in an early event of protein translocation.</text>
</comment>
<dbReference type="GO" id="GO:0009306">
    <property type="term" value="P:protein secretion"/>
    <property type="evidence" value="ECO:0007669"/>
    <property type="project" value="UniProtKB-UniRule"/>
</dbReference>
<keyword evidence="6 10" id="KW-0653">Protein transport</keyword>
<keyword evidence="5 10" id="KW-0812">Transmembrane</keyword>
<evidence type="ECO:0000256" key="6">
    <source>
        <dbReference type="ARBA" id="ARBA00022927"/>
    </source>
</evidence>
<evidence type="ECO:0000256" key="4">
    <source>
        <dbReference type="ARBA" id="ARBA00022475"/>
    </source>
</evidence>
<dbReference type="PRINTS" id="PR01651">
    <property type="entry name" value="SECGEXPORT"/>
</dbReference>
<protein>
    <recommendedName>
        <fullName evidence="10">Protein-export membrane protein SecG</fullName>
    </recommendedName>
</protein>
<evidence type="ECO:0000256" key="3">
    <source>
        <dbReference type="ARBA" id="ARBA00022448"/>
    </source>
</evidence>
<keyword evidence="9 10" id="KW-0472">Membrane</keyword>
<dbReference type="EMBL" id="CP002696">
    <property type="protein sequence ID" value="AEE17128.1"/>
    <property type="molecule type" value="Genomic_DNA"/>
</dbReference>
<gene>
    <name evidence="11" type="ordered locus">Trebr_1706</name>
</gene>
<name>F4LQ50_TREBD</name>
<sequence>MGAIGIILLVAFVIICILLVCIVLVQNEEGGGMGGLFGGGNSAAFGSRSGNVLTKTTYILVTLFFLSSFGLALINKAPSVKSLDSAVQQEQAGSASEGFWLDEAAASGTAPAEISPAE</sequence>
<evidence type="ECO:0000256" key="10">
    <source>
        <dbReference type="RuleBase" id="RU365087"/>
    </source>
</evidence>
<organism evidence="11 12">
    <name type="scientific">Treponema brennaborense (strain DSM 12168 / CIP 105900 / DD5/3)</name>
    <dbReference type="NCBI Taxonomy" id="906968"/>
    <lineage>
        <taxon>Bacteria</taxon>
        <taxon>Pseudomonadati</taxon>
        <taxon>Spirochaetota</taxon>
        <taxon>Spirochaetia</taxon>
        <taxon>Spirochaetales</taxon>
        <taxon>Treponemataceae</taxon>
        <taxon>Treponema</taxon>
    </lineage>
</organism>
<dbReference type="GO" id="GO:0043952">
    <property type="term" value="P:protein transport by the Sec complex"/>
    <property type="evidence" value="ECO:0007669"/>
    <property type="project" value="TreeGrafter"/>
</dbReference>
<evidence type="ECO:0000256" key="1">
    <source>
        <dbReference type="ARBA" id="ARBA00004651"/>
    </source>
</evidence>
<evidence type="ECO:0000256" key="2">
    <source>
        <dbReference type="ARBA" id="ARBA00008445"/>
    </source>
</evidence>
<evidence type="ECO:0000256" key="5">
    <source>
        <dbReference type="ARBA" id="ARBA00022692"/>
    </source>
</evidence>
<dbReference type="GO" id="GO:0065002">
    <property type="term" value="P:intracellular protein transmembrane transport"/>
    <property type="evidence" value="ECO:0007669"/>
    <property type="project" value="TreeGrafter"/>
</dbReference>
<dbReference type="NCBIfam" id="TIGR00810">
    <property type="entry name" value="secG"/>
    <property type="match status" value="1"/>
</dbReference>
<dbReference type="STRING" id="906968.Trebr_1706"/>
<dbReference type="HOGENOM" id="CLU_094156_0_1_12"/>
<feature type="transmembrane region" description="Helical" evidence="10">
    <location>
        <begin position="7"/>
        <end position="25"/>
    </location>
</feature>
<comment type="similarity">
    <text evidence="2 10">Belongs to the SecG family.</text>
</comment>
<accession>F4LQ50</accession>
<evidence type="ECO:0000256" key="9">
    <source>
        <dbReference type="ARBA" id="ARBA00023136"/>
    </source>
</evidence>
<dbReference type="PANTHER" id="PTHR34182:SF1">
    <property type="entry name" value="PROTEIN-EXPORT MEMBRANE PROTEIN SECG"/>
    <property type="match status" value="1"/>
</dbReference>
<dbReference type="OrthoDB" id="371332at2"/>
<keyword evidence="12" id="KW-1185">Reference proteome</keyword>
<dbReference type="KEGG" id="tbe:Trebr_1706"/>
<dbReference type="InterPro" id="IPR004692">
    <property type="entry name" value="SecG"/>
</dbReference>
<dbReference type="GO" id="GO:0015450">
    <property type="term" value="F:protein-transporting ATPase activity"/>
    <property type="evidence" value="ECO:0007669"/>
    <property type="project" value="UniProtKB-UniRule"/>
</dbReference>
<evidence type="ECO:0000256" key="8">
    <source>
        <dbReference type="ARBA" id="ARBA00023010"/>
    </source>
</evidence>
<dbReference type="AlphaFoldDB" id="F4LQ50"/>
<keyword evidence="8 10" id="KW-0811">Translocation</keyword>
<dbReference type="PANTHER" id="PTHR34182">
    <property type="entry name" value="PROTEIN-EXPORT MEMBRANE PROTEIN SECG"/>
    <property type="match status" value="1"/>
</dbReference>
<dbReference type="Pfam" id="PF03840">
    <property type="entry name" value="SecG"/>
    <property type="match status" value="1"/>
</dbReference>